<organism evidence="8 9">
    <name type="scientific">Cellulomonas hominis</name>
    <dbReference type="NCBI Taxonomy" id="156981"/>
    <lineage>
        <taxon>Bacteria</taxon>
        <taxon>Bacillati</taxon>
        <taxon>Actinomycetota</taxon>
        <taxon>Actinomycetes</taxon>
        <taxon>Micrococcales</taxon>
        <taxon>Cellulomonadaceae</taxon>
        <taxon>Cellulomonas</taxon>
    </lineage>
</organism>
<dbReference type="AlphaFoldDB" id="A0A7Z8K0A7"/>
<dbReference type="PANTHER" id="PTHR43133">
    <property type="entry name" value="RNA POLYMERASE ECF-TYPE SIGMA FACTO"/>
    <property type="match status" value="1"/>
</dbReference>
<comment type="similarity">
    <text evidence="1">Belongs to the sigma-70 factor family. ECF subfamily.</text>
</comment>
<dbReference type="InterPro" id="IPR013324">
    <property type="entry name" value="RNA_pol_sigma_r3/r4-like"/>
</dbReference>
<dbReference type="Pfam" id="PF04542">
    <property type="entry name" value="Sigma70_r2"/>
    <property type="match status" value="1"/>
</dbReference>
<evidence type="ECO:0000256" key="4">
    <source>
        <dbReference type="ARBA" id="ARBA00023125"/>
    </source>
</evidence>
<dbReference type="EMBL" id="SZYE01000087">
    <property type="protein sequence ID" value="TKR23378.1"/>
    <property type="molecule type" value="Genomic_DNA"/>
</dbReference>
<dbReference type="GO" id="GO:0016987">
    <property type="term" value="F:sigma factor activity"/>
    <property type="evidence" value="ECO:0007669"/>
    <property type="project" value="UniProtKB-KW"/>
</dbReference>
<comment type="caution">
    <text evidence="8">The sequence shown here is derived from an EMBL/GenBank/DDBJ whole genome shotgun (WGS) entry which is preliminary data.</text>
</comment>
<dbReference type="InterPro" id="IPR013249">
    <property type="entry name" value="RNA_pol_sigma70_r4_t2"/>
</dbReference>
<dbReference type="InterPro" id="IPR013325">
    <property type="entry name" value="RNA_pol_sigma_r2"/>
</dbReference>
<protein>
    <submittedName>
        <fullName evidence="8">Sigma-70 family RNA polymerase sigma factor</fullName>
    </submittedName>
</protein>
<evidence type="ECO:0000256" key="2">
    <source>
        <dbReference type="ARBA" id="ARBA00023015"/>
    </source>
</evidence>
<feature type="domain" description="RNA polymerase sigma-70 region 2" evidence="6">
    <location>
        <begin position="12"/>
        <end position="78"/>
    </location>
</feature>
<dbReference type="GO" id="GO:0006352">
    <property type="term" value="P:DNA-templated transcription initiation"/>
    <property type="evidence" value="ECO:0007669"/>
    <property type="project" value="InterPro"/>
</dbReference>
<proteinExistence type="inferred from homology"/>
<dbReference type="InterPro" id="IPR007627">
    <property type="entry name" value="RNA_pol_sigma70_r2"/>
</dbReference>
<dbReference type="InterPro" id="IPR036388">
    <property type="entry name" value="WH-like_DNA-bd_sf"/>
</dbReference>
<keyword evidence="5" id="KW-0804">Transcription</keyword>
<evidence type="ECO:0000313" key="9">
    <source>
        <dbReference type="Proteomes" id="UP000308121"/>
    </source>
</evidence>
<dbReference type="SUPFAM" id="SSF88659">
    <property type="entry name" value="Sigma3 and sigma4 domains of RNA polymerase sigma factors"/>
    <property type="match status" value="1"/>
</dbReference>
<evidence type="ECO:0000259" key="6">
    <source>
        <dbReference type="Pfam" id="PF04542"/>
    </source>
</evidence>
<dbReference type="PANTHER" id="PTHR43133:SF50">
    <property type="entry name" value="ECF RNA POLYMERASE SIGMA FACTOR SIGM"/>
    <property type="match status" value="1"/>
</dbReference>
<feature type="domain" description="RNA polymerase sigma factor 70 region 4 type 2" evidence="7">
    <location>
        <begin position="106"/>
        <end position="156"/>
    </location>
</feature>
<dbReference type="OrthoDB" id="3688906at2"/>
<evidence type="ECO:0000259" key="7">
    <source>
        <dbReference type="Pfam" id="PF08281"/>
    </source>
</evidence>
<dbReference type="InterPro" id="IPR039425">
    <property type="entry name" value="RNA_pol_sigma-70-like"/>
</dbReference>
<evidence type="ECO:0000256" key="5">
    <source>
        <dbReference type="ARBA" id="ARBA00023163"/>
    </source>
</evidence>
<dbReference type="RefSeq" id="WP_154729838.1">
    <property type="nucleotide sequence ID" value="NZ_SZYE01000087.1"/>
</dbReference>
<dbReference type="Proteomes" id="UP000308121">
    <property type="component" value="Unassembled WGS sequence"/>
</dbReference>
<dbReference type="Gene3D" id="1.10.1740.10">
    <property type="match status" value="1"/>
</dbReference>
<dbReference type="GO" id="GO:0003677">
    <property type="term" value="F:DNA binding"/>
    <property type="evidence" value="ECO:0007669"/>
    <property type="project" value="UniProtKB-KW"/>
</dbReference>
<reference evidence="8 9" key="1">
    <citation type="submission" date="2019-05" db="EMBL/GenBank/DDBJ databases">
        <title>Genome sequence of Cellulomonas hominis strain CS1.</title>
        <authorList>
            <person name="Belmont J."/>
            <person name="Maclea K.S."/>
        </authorList>
    </citation>
    <scope>NUCLEOTIDE SEQUENCE [LARGE SCALE GENOMIC DNA]</scope>
    <source>
        <strain evidence="8 9">CS1</strain>
    </source>
</reference>
<keyword evidence="3" id="KW-0731">Sigma factor</keyword>
<name>A0A7Z8K0A7_9CELL</name>
<sequence>MAGWDDALSALVHERGAALVRYASLLTGDPREAEDLTQEALVRTFSRGRGSLRDLAAIEGYVRRAILNAYLDGHRRRRLWDGVRHLVARPEHAPAHDHLAAERTDVEVALTRLAPRHRAAVVLRFYDDLTVPEIARRLGVSDGAVKRYLHDGVAALEELLGPVVPAPEAHVIDLTTTGRA</sequence>
<evidence type="ECO:0000256" key="1">
    <source>
        <dbReference type="ARBA" id="ARBA00010641"/>
    </source>
</evidence>
<dbReference type="Pfam" id="PF08281">
    <property type="entry name" value="Sigma70_r4_2"/>
    <property type="match status" value="1"/>
</dbReference>
<dbReference type="NCBIfam" id="TIGR02937">
    <property type="entry name" value="sigma70-ECF"/>
    <property type="match status" value="1"/>
</dbReference>
<keyword evidence="2" id="KW-0805">Transcription regulation</keyword>
<keyword evidence="4" id="KW-0238">DNA-binding</keyword>
<evidence type="ECO:0000256" key="3">
    <source>
        <dbReference type="ARBA" id="ARBA00023082"/>
    </source>
</evidence>
<dbReference type="SUPFAM" id="SSF88946">
    <property type="entry name" value="Sigma2 domain of RNA polymerase sigma factors"/>
    <property type="match status" value="1"/>
</dbReference>
<gene>
    <name evidence="8" type="ORF">FA014_11585</name>
</gene>
<accession>A0A7Z8K0A7</accession>
<dbReference type="CDD" id="cd06171">
    <property type="entry name" value="Sigma70_r4"/>
    <property type="match status" value="1"/>
</dbReference>
<evidence type="ECO:0000313" key="8">
    <source>
        <dbReference type="EMBL" id="TKR23378.1"/>
    </source>
</evidence>
<dbReference type="Gene3D" id="1.10.10.10">
    <property type="entry name" value="Winged helix-like DNA-binding domain superfamily/Winged helix DNA-binding domain"/>
    <property type="match status" value="1"/>
</dbReference>
<dbReference type="InterPro" id="IPR014284">
    <property type="entry name" value="RNA_pol_sigma-70_dom"/>
</dbReference>